<evidence type="ECO:0000259" key="11">
    <source>
        <dbReference type="PROSITE" id="PS50112"/>
    </source>
</evidence>
<evidence type="ECO:0000256" key="7">
    <source>
        <dbReference type="ARBA" id="ARBA00022840"/>
    </source>
</evidence>
<dbReference type="Gene3D" id="3.30.450.20">
    <property type="entry name" value="PAS domain"/>
    <property type="match status" value="1"/>
</dbReference>
<feature type="transmembrane region" description="Helical" evidence="9">
    <location>
        <begin position="38"/>
        <end position="59"/>
    </location>
</feature>
<comment type="catalytic activity">
    <reaction evidence="1">
        <text>ATP + protein L-histidine = ADP + protein N-phospho-L-histidine.</text>
        <dbReference type="EC" id="2.7.13.3"/>
    </reaction>
</comment>
<keyword evidence="3" id="KW-0597">Phosphoprotein</keyword>
<dbReference type="EC" id="2.7.13.3" evidence="2"/>
<evidence type="ECO:0000256" key="9">
    <source>
        <dbReference type="SAM" id="Phobius"/>
    </source>
</evidence>
<evidence type="ECO:0000256" key="1">
    <source>
        <dbReference type="ARBA" id="ARBA00000085"/>
    </source>
</evidence>
<keyword evidence="4" id="KW-0808">Transferase</keyword>
<gene>
    <name evidence="13" type="ORF">IC621_24220</name>
</gene>
<dbReference type="SMART" id="SM00387">
    <property type="entry name" value="HATPase_c"/>
    <property type="match status" value="1"/>
</dbReference>
<dbReference type="NCBIfam" id="TIGR00229">
    <property type="entry name" value="sensory_box"/>
    <property type="match status" value="1"/>
</dbReference>
<name>A0A926S0H2_9BACI</name>
<keyword evidence="14" id="KW-1185">Reference proteome</keyword>
<sequence length="522" mass="60117">MSRYELIDERFKLFLKLMWLFFLLDIVIVSLFDDISKFVTVMVIFFIALLIFTWISYLIKSHSWNMYGSITFIYLFLATINIIEPYIVNLLFLLFPVVFSAIFQQLKLVYFSAIISVILQLYFFLKDYEIISVSFEKIDILYFLLFTLLTVLLLSYYLSFTNTLWVKVNRQNEHYSLALKTTQAQFDLIFSQTHDAIALLDKSGHVITVNPAFEKLYQMSKSDIVKKKYTFATRERLYLSVSEVSVYERHDFKSDGSVVEVEVTVSPIYDEDNELIAFSEIIRDVTEKRKQDQYMFQTEKLKLAGEMAAGVAHEIRNPITVLQGFLQLFHEKNHGDQKHTKIMLSELKRMNEIVSEFLVLSKPQAVQQSQFSIKEIIDETLQLFETEALLKGVQLEFQDNSGDLELYGDRNQIKQVIINLLKNACDAMPNGGMVHVEVAAEDQKYISIKVVDNGMGIPSDLLGKIQTPFFTTKEKGTGLGLVITEKIINQHNGELCIQSEEGEGTTVTIYLPYITSPALLKV</sequence>
<evidence type="ECO:0000256" key="6">
    <source>
        <dbReference type="ARBA" id="ARBA00022777"/>
    </source>
</evidence>
<keyword evidence="9" id="KW-1133">Transmembrane helix</keyword>
<dbReference type="Pfam" id="PF13426">
    <property type="entry name" value="PAS_9"/>
    <property type="match status" value="1"/>
</dbReference>
<feature type="transmembrane region" description="Helical" evidence="9">
    <location>
        <begin position="108"/>
        <end position="128"/>
    </location>
</feature>
<dbReference type="SUPFAM" id="SSF47384">
    <property type="entry name" value="Homodimeric domain of signal transducing histidine kinase"/>
    <property type="match status" value="1"/>
</dbReference>
<dbReference type="InterPro" id="IPR005467">
    <property type="entry name" value="His_kinase_dom"/>
</dbReference>
<evidence type="ECO:0000313" key="13">
    <source>
        <dbReference type="EMBL" id="MBD1383297.1"/>
    </source>
</evidence>
<keyword evidence="9" id="KW-0812">Transmembrane</keyword>
<keyword evidence="6" id="KW-0418">Kinase</keyword>
<keyword evidence="8" id="KW-0902">Two-component regulatory system</keyword>
<dbReference type="SMART" id="SM00091">
    <property type="entry name" value="PAS"/>
    <property type="match status" value="1"/>
</dbReference>
<dbReference type="InterPro" id="IPR001610">
    <property type="entry name" value="PAC"/>
</dbReference>
<dbReference type="SMART" id="SM00086">
    <property type="entry name" value="PAC"/>
    <property type="match status" value="1"/>
</dbReference>
<evidence type="ECO:0000259" key="10">
    <source>
        <dbReference type="PROSITE" id="PS50109"/>
    </source>
</evidence>
<dbReference type="SUPFAM" id="SSF55874">
    <property type="entry name" value="ATPase domain of HSP90 chaperone/DNA topoisomerase II/histidine kinase"/>
    <property type="match status" value="1"/>
</dbReference>
<organism evidence="13 14">
    <name type="scientific">Metabacillus arenae</name>
    <dbReference type="NCBI Taxonomy" id="2771434"/>
    <lineage>
        <taxon>Bacteria</taxon>
        <taxon>Bacillati</taxon>
        <taxon>Bacillota</taxon>
        <taxon>Bacilli</taxon>
        <taxon>Bacillales</taxon>
        <taxon>Bacillaceae</taxon>
        <taxon>Metabacillus</taxon>
    </lineage>
</organism>
<dbReference type="PROSITE" id="PS50109">
    <property type="entry name" value="HIS_KIN"/>
    <property type="match status" value="1"/>
</dbReference>
<evidence type="ECO:0000256" key="4">
    <source>
        <dbReference type="ARBA" id="ARBA00022679"/>
    </source>
</evidence>
<dbReference type="RefSeq" id="WP_191162333.1">
    <property type="nucleotide sequence ID" value="NZ_JACXAI010000050.1"/>
</dbReference>
<dbReference type="GO" id="GO:0000155">
    <property type="term" value="F:phosphorelay sensor kinase activity"/>
    <property type="evidence" value="ECO:0007669"/>
    <property type="project" value="InterPro"/>
</dbReference>
<feature type="transmembrane region" description="Helical" evidence="9">
    <location>
        <begin position="13"/>
        <end position="32"/>
    </location>
</feature>
<feature type="domain" description="PAC" evidence="12">
    <location>
        <begin position="240"/>
        <end position="297"/>
    </location>
</feature>
<dbReference type="InterPro" id="IPR000700">
    <property type="entry name" value="PAS-assoc_C"/>
</dbReference>
<dbReference type="AlphaFoldDB" id="A0A926S0H2"/>
<dbReference type="InterPro" id="IPR003594">
    <property type="entry name" value="HATPase_dom"/>
</dbReference>
<dbReference type="InterPro" id="IPR035965">
    <property type="entry name" value="PAS-like_dom_sf"/>
</dbReference>
<dbReference type="PROSITE" id="PS50113">
    <property type="entry name" value="PAC"/>
    <property type="match status" value="1"/>
</dbReference>
<accession>A0A926S0H2</accession>
<dbReference type="InterPro" id="IPR004358">
    <property type="entry name" value="Sig_transdc_His_kin-like_C"/>
</dbReference>
<dbReference type="EMBL" id="JACXAI010000050">
    <property type="protein sequence ID" value="MBD1383297.1"/>
    <property type="molecule type" value="Genomic_DNA"/>
</dbReference>
<reference evidence="13" key="1">
    <citation type="submission" date="2020-09" db="EMBL/GenBank/DDBJ databases">
        <title>A novel bacterium of genus Bacillus, isolated from South China Sea.</title>
        <authorList>
            <person name="Huang H."/>
            <person name="Mo K."/>
            <person name="Hu Y."/>
        </authorList>
    </citation>
    <scope>NUCLEOTIDE SEQUENCE</scope>
    <source>
        <strain evidence="13">IB182487</strain>
    </source>
</reference>
<dbReference type="PANTHER" id="PTHR43065:SF10">
    <property type="entry name" value="PEROXIDE STRESS-ACTIVATED HISTIDINE KINASE MAK3"/>
    <property type="match status" value="1"/>
</dbReference>
<dbReference type="InterPro" id="IPR003661">
    <property type="entry name" value="HisK_dim/P_dom"/>
</dbReference>
<dbReference type="InterPro" id="IPR036890">
    <property type="entry name" value="HATPase_C_sf"/>
</dbReference>
<keyword evidence="5" id="KW-0547">Nucleotide-binding</keyword>
<proteinExistence type="predicted"/>
<dbReference type="PRINTS" id="PR00344">
    <property type="entry name" value="BCTRLSENSOR"/>
</dbReference>
<dbReference type="SUPFAM" id="SSF55785">
    <property type="entry name" value="PYP-like sensor domain (PAS domain)"/>
    <property type="match status" value="1"/>
</dbReference>
<feature type="transmembrane region" description="Helical" evidence="9">
    <location>
        <begin position="71"/>
        <end position="102"/>
    </location>
</feature>
<evidence type="ECO:0000256" key="5">
    <source>
        <dbReference type="ARBA" id="ARBA00022741"/>
    </source>
</evidence>
<dbReference type="PROSITE" id="PS50112">
    <property type="entry name" value="PAS"/>
    <property type="match status" value="1"/>
</dbReference>
<dbReference type="InterPro" id="IPR036097">
    <property type="entry name" value="HisK_dim/P_sf"/>
</dbReference>
<evidence type="ECO:0000256" key="3">
    <source>
        <dbReference type="ARBA" id="ARBA00022553"/>
    </source>
</evidence>
<dbReference type="Gene3D" id="3.30.565.10">
    <property type="entry name" value="Histidine kinase-like ATPase, C-terminal domain"/>
    <property type="match status" value="1"/>
</dbReference>
<evidence type="ECO:0000259" key="12">
    <source>
        <dbReference type="PROSITE" id="PS50113"/>
    </source>
</evidence>
<feature type="domain" description="PAS" evidence="11">
    <location>
        <begin position="182"/>
        <end position="227"/>
    </location>
</feature>
<feature type="domain" description="Histidine kinase" evidence="10">
    <location>
        <begin position="310"/>
        <end position="515"/>
    </location>
</feature>
<feature type="transmembrane region" description="Helical" evidence="9">
    <location>
        <begin position="140"/>
        <end position="158"/>
    </location>
</feature>
<protein>
    <recommendedName>
        <fullName evidence="2">histidine kinase</fullName>
        <ecNumber evidence="2">2.7.13.3</ecNumber>
    </recommendedName>
</protein>
<comment type="caution">
    <text evidence="13">The sequence shown here is derived from an EMBL/GenBank/DDBJ whole genome shotgun (WGS) entry which is preliminary data.</text>
</comment>
<evidence type="ECO:0000313" key="14">
    <source>
        <dbReference type="Proteomes" id="UP000626844"/>
    </source>
</evidence>
<dbReference type="SMART" id="SM00388">
    <property type="entry name" value="HisKA"/>
    <property type="match status" value="1"/>
</dbReference>
<dbReference type="Proteomes" id="UP000626844">
    <property type="component" value="Unassembled WGS sequence"/>
</dbReference>
<dbReference type="GO" id="GO:0005524">
    <property type="term" value="F:ATP binding"/>
    <property type="evidence" value="ECO:0007669"/>
    <property type="project" value="UniProtKB-KW"/>
</dbReference>
<evidence type="ECO:0000256" key="2">
    <source>
        <dbReference type="ARBA" id="ARBA00012438"/>
    </source>
</evidence>
<dbReference type="InterPro" id="IPR000014">
    <property type="entry name" value="PAS"/>
</dbReference>
<dbReference type="CDD" id="cd00082">
    <property type="entry name" value="HisKA"/>
    <property type="match status" value="1"/>
</dbReference>
<dbReference type="PANTHER" id="PTHR43065">
    <property type="entry name" value="SENSOR HISTIDINE KINASE"/>
    <property type="match status" value="1"/>
</dbReference>
<dbReference type="Gene3D" id="1.10.287.130">
    <property type="match status" value="1"/>
</dbReference>
<dbReference type="Pfam" id="PF00512">
    <property type="entry name" value="HisKA"/>
    <property type="match status" value="1"/>
</dbReference>
<evidence type="ECO:0000256" key="8">
    <source>
        <dbReference type="ARBA" id="ARBA00023012"/>
    </source>
</evidence>
<keyword evidence="7" id="KW-0067">ATP-binding</keyword>
<dbReference type="Pfam" id="PF02518">
    <property type="entry name" value="HATPase_c"/>
    <property type="match status" value="1"/>
</dbReference>
<keyword evidence="9" id="KW-0472">Membrane</keyword>